<dbReference type="RefSeq" id="WP_183980639.1">
    <property type="nucleotide sequence ID" value="NZ_JACIBY010000034.1"/>
</dbReference>
<feature type="domain" description="Multi-ubiquitin" evidence="1">
    <location>
        <begin position="30"/>
        <end position="95"/>
    </location>
</feature>
<gene>
    <name evidence="2" type="ORF">FHS57_006365</name>
</gene>
<sequence>MDPIMENLLEFVNVHDYGRQGQKPPKAKKYHIQIDRTEYVVQQEHITGRELLVLAGKIPPERFQLNQRLHKGKVEKIDLDEVVCLTAPGIEKLMTVPLDQTEGELLRKQFSLTEEDLEYLETLGLRWETINDPNGQWIFVHDFPVIEGYNVPTTTVAVKLECGYPRTQLDMAYFCPALIRKDGQSIGALTDQVIDGKNFQRWSRHRTGENPWREGIDNLSTHLLLVSVWFSQEFQKHPKINEISA</sequence>
<keyword evidence="3" id="KW-1185">Reference proteome</keyword>
<proteinExistence type="predicted"/>
<dbReference type="Pfam" id="PF14452">
    <property type="entry name" value="Multi_ubiq"/>
    <property type="match status" value="1"/>
</dbReference>
<dbReference type="AlphaFoldDB" id="A0A7W5ZSI4"/>
<reference evidence="2 3" key="1">
    <citation type="submission" date="2020-08" db="EMBL/GenBank/DDBJ databases">
        <title>Genomic Encyclopedia of Type Strains, Phase IV (KMG-IV): sequencing the most valuable type-strain genomes for metagenomic binning, comparative biology and taxonomic classification.</title>
        <authorList>
            <person name="Goeker M."/>
        </authorList>
    </citation>
    <scope>NUCLEOTIDE SEQUENCE [LARGE SCALE GENOMIC DNA]</scope>
    <source>
        <strain evidence="2 3">DSM 17976</strain>
    </source>
</reference>
<evidence type="ECO:0000313" key="2">
    <source>
        <dbReference type="EMBL" id="MBB3842334.1"/>
    </source>
</evidence>
<evidence type="ECO:0000313" key="3">
    <source>
        <dbReference type="Proteomes" id="UP000541352"/>
    </source>
</evidence>
<accession>A0A7W5ZSI4</accession>
<dbReference type="InterPro" id="IPR025701">
    <property type="entry name" value="UBQ-conjugat_E2_E"/>
</dbReference>
<evidence type="ECO:0000259" key="1">
    <source>
        <dbReference type="Pfam" id="PF14452"/>
    </source>
</evidence>
<dbReference type="Proteomes" id="UP000541352">
    <property type="component" value="Unassembled WGS sequence"/>
</dbReference>
<name>A0A7W5ZSI4_9BACT</name>
<dbReference type="InterPro" id="IPR027802">
    <property type="entry name" value="Multi-ubiquitin_dom"/>
</dbReference>
<dbReference type="Pfam" id="PF14462">
    <property type="entry name" value="Prok-E2_E"/>
    <property type="match status" value="1"/>
</dbReference>
<protein>
    <recommendedName>
        <fullName evidence="1">Multi-ubiquitin domain-containing protein</fullName>
    </recommendedName>
</protein>
<comment type="caution">
    <text evidence="2">The sequence shown here is derived from an EMBL/GenBank/DDBJ whole genome shotgun (WGS) entry which is preliminary data.</text>
</comment>
<organism evidence="2 3">
    <name type="scientific">Runella defluvii</name>
    <dbReference type="NCBI Taxonomy" id="370973"/>
    <lineage>
        <taxon>Bacteria</taxon>
        <taxon>Pseudomonadati</taxon>
        <taxon>Bacteroidota</taxon>
        <taxon>Cytophagia</taxon>
        <taxon>Cytophagales</taxon>
        <taxon>Spirosomataceae</taxon>
        <taxon>Runella</taxon>
    </lineage>
</organism>
<dbReference type="EMBL" id="JACIBY010000034">
    <property type="protein sequence ID" value="MBB3842334.1"/>
    <property type="molecule type" value="Genomic_DNA"/>
</dbReference>